<dbReference type="PRINTS" id="PR01217">
    <property type="entry name" value="PRICHEXTENSN"/>
</dbReference>
<dbReference type="CDD" id="cd01344">
    <property type="entry name" value="PL2_Passenger_AT"/>
    <property type="match status" value="1"/>
</dbReference>
<reference evidence="4 5" key="1">
    <citation type="submission" date="2020-03" db="EMBL/GenBank/DDBJ databases">
        <title>Genomic Encyclopedia of Type Strains, Phase IV (KMG-IV): sequencing the most valuable type-strain genomes for metagenomic binning, comparative biology and taxonomic classification.</title>
        <authorList>
            <person name="Goeker M."/>
        </authorList>
    </citation>
    <scope>NUCLEOTIDE SEQUENCE [LARGE SCALE GENOMIC DNA]</scope>
    <source>
        <strain evidence="4 5">DSM 25229</strain>
    </source>
</reference>
<dbReference type="SUPFAM" id="SSF103515">
    <property type="entry name" value="Autotransporter"/>
    <property type="match status" value="1"/>
</dbReference>
<dbReference type="Gene3D" id="2.160.20.20">
    <property type="match status" value="1"/>
</dbReference>
<feature type="signal peptide" evidence="2">
    <location>
        <begin position="1"/>
        <end position="19"/>
    </location>
</feature>
<proteinExistence type="predicted"/>
<accession>A0A7X5XNE3</accession>
<dbReference type="Gene3D" id="2.40.128.130">
    <property type="entry name" value="Autotransporter beta-domain"/>
    <property type="match status" value="1"/>
</dbReference>
<dbReference type="InterPro" id="IPR012332">
    <property type="entry name" value="Autotransporter_pectin_lyase_C"/>
</dbReference>
<keyword evidence="2" id="KW-0732">Signal</keyword>
<dbReference type="EMBL" id="JAATIT010000001">
    <property type="protein sequence ID" value="NJB88091.1"/>
    <property type="molecule type" value="Genomic_DNA"/>
</dbReference>
<dbReference type="RefSeq" id="WP_167918716.1">
    <property type="nucleotide sequence ID" value="NZ_JAATIT010000001.1"/>
</dbReference>
<sequence length="922" mass="93687">MLLSSVAIAALGQASPALAQCVFAPTAGDDAYICDSGTSPGGLDDPDGNNQLTLPAGGTGTVAGNVSFGDGADIVVIDSGRIEGAVDQGNGDDSFAISAGTVTGPVQQGEGIDDFAMTGGELDRLNQGGSMDTFLMTGGRIVDAFDDGDTARMTGGRIGRVNMKLADNLFDMSGGVIDRNLVAGFGDDTIILSDGTIGGNISVSGGTDSVTITGGSVGGDVLLSAGTDSFVWDGGGVVHGMVDMGGDDDSARLANLTNANLGGSPRITGGAGTDALVFDNVTTDGVARFDGWENIRATNDSELTFDGLLTLGDAGTGTGRFELDASSTIFGGGQQGGIAAFAADQRATLVNAGRIDLTNGGNMPGDSFTVRGDYIGNDGLLLIDTVLGDDASLSDKLVIDGGNASGTTGVTVLNAGGTGAVTRQNGILVIEAINGATTASAAFALNHRVAVGAYEYFLFRGGATTGTDENWYLRSTLPPPPEPTPEPETPPPPAPAPAPPVLTPPAPEPAPVPLPPEPPAPPPAPAPEPPPPPPEPTPDNPDPVDPAPPVTETDPPPPPTPAPEPAPEPEAPPPPPEPPAEPAPLPSPDPEVVAEPPTPGATPVIAEVVPLYRPEVAAFVASVPVAHHLASATLGTFHERRGEQALLRGGGALPATWGRVFAENSEIKWDGDVAPSLDGDLSGFQIGQDFAGFGDEGGTNIRLGAFVGRSSTDGTVRGGALGWNDLIVGQINVKATSLAGYATLVGENGWYVDAVVMHSWFEGEAGASSGEAIDIDGKGWTASLEAGYPLALSANWTLEPQAQLLWQQVKLDDRADSFSTIDFATGDVLTGRAGLRLQGEYGGFQPYLHASLWHGFSGDQTTRFGTDPIGTDLGRTEAEVGAGLIARLGTSVAVHVKGDYGLDADGPRSRRYGGTVGVTISW</sequence>
<feature type="compositionally biased region" description="Pro residues" evidence="1">
    <location>
        <begin position="477"/>
        <end position="589"/>
    </location>
</feature>
<evidence type="ECO:0000313" key="4">
    <source>
        <dbReference type="EMBL" id="NJB88091.1"/>
    </source>
</evidence>
<feature type="domain" description="Autotransporter" evidence="3">
    <location>
        <begin position="649"/>
        <end position="922"/>
    </location>
</feature>
<evidence type="ECO:0000313" key="5">
    <source>
        <dbReference type="Proteomes" id="UP000535078"/>
    </source>
</evidence>
<dbReference type="SMART" id="SM00869">
    <property type="entry name" value="Autotransporter"/>
    <property type="match status" value="1"/>
</dbReference>
<dbReference type="InterPro" id="IPR043990">
    <property type="entry name" value="AC_1"/>
</dbReference>
<dbReference type="InterPro" id="IPR036709">
    <property type="entry name" value="Autotransporte_beta_dom_sf"/>
</dbReference>
<comment type="caution">
    <text evidence="4">The sequence shown here is derived from an EMBL/GenBank/DDBJ whole genome shotgun (WGS) entry which is preliminary data.</text>
</comment>
<gene>
    <name evidence="4" type="ORF">GGR90_000243</name>
</gene>
<protein>
    <submittedName>
        <fullName evidence="4">Outer membrane autotransporter protein</fullName>
    </submittedName>
</protein>
<dbReference type="SUPFAM" id="SSF51126">
    <property type="entry name" value="Pectin lyase-like"/>
    <property type="match status" value="1"/>
</dbReference>
<evidence type="ECO:0000259" key="3">
    <source>
        <dbReference type="PROSITE" id="PS51208"/>
    </source>
</evidence>
<dbReference type="InterPro" id="IPR006315">
    <property type="entry name" value="OM_autotransptr_brl_dom"/>
</dbReference>
<dbReference type="PROSITE" id="PS51208">
    <property type="entry name" value="AUTOTRANSPORTER"/>
    <property type="match status" value="1"/>
</dbReference>
<dbReference type="Pfam" id="PF03797">
    <property type="entry name" value="Autotransporter"/>
    <property type="match status" value="1"/>
</dbReference>
<organism evidence="4 5">
    <name type="scientific">Sphingopyxis italica</name>
    <dbReference type="NCBI Taxonomy" id="1129133"/>
    <lineage>
        <taxon>Bacteria</taxon>
        <taxon>Pseudomonadati</taxon>
        <taxon>Pseudomonadota</taxon>
        <taxon>Alphaproteobacteria</taxon>
        <taxon>Sphingomonadales</taxon>
        <taxon>Sphingomonadaceae</taxon>
        <taxon>Sphingopyxis</taxon>
    </lineage>
</organism>
<evidence type="ECO:0000256" key="2">
    <source>
        <dbReference type="SAM" id="SignalP"/>
    </source>
</evidence>
<dbReference type="AlphaFoldDB" id="A0A7X5XNE3"/>
<dbReference type="NCBIfam" id="TIGR01414">
    <property type="entry name" value="autotrans_barl"/>
    <property type="match status" value="1"/>
</dbReference>
<dbReference type="Proteomes" id="UP000535078">
    <property type="component" value="Unassembled WGS sequence"/>
</dbReference>
<name>A0A7X5XNE3_9SPHN</name>
<evidence type="ECO:0000256" key="1">
    <source>
        <dbReference type="SAM" id="MobiDB-lite"/>
    </source>
</evidence>
<dbReference type="Pfam" id="PF18883">
    <property type="entry name" value="AC_1"/>
    <property type="match status" value="1"/>
</dbReference>
<dbReference type="GO" id="GO:0019867">
    <property type="term" value="C:outer membrane"/>
    <property type="evidence" value="ECO:0007669"/>
    <property type="project" value="InterPro"/>
</dbReference>
<feature type="region of interest" description="Disordered" evidence="1">
    <location>
        <begin position="465"/>
        <end position="599"/>
    </location>
</feature>
<feature type="chain" id="PRO_5030558551" evidence="2">
    <location>
        <begin position="20"/>
        <end position="922"/>
    </location>
</feature>
<dbReference type="InterPro" id="IPR005546">
    <property type="entry name" value="Autotransporte_beta"/>
</dbReference>
<dbReference type="InterPro" id="IPR011050">
    <property type="entry name" value="Pectin_lyase_fold/virulence"/>
</dbReference>
<keyword evidence="5" id="KW-1185">Reference proteome</keyword>